<reference evidence="2" key="1">
    <citation type="submission" date="2017-12" db="EMBL/GenBank/DDBJ databases">
        <authorList>
            <person name="Diaz M."/>
        </authorList>
    </citation>
    <scope>NUCLEOTIDE SEQUENCE [LARGE SCALE GENOMIC DNA]</scope>
    <source>
        <strain evidence="2">FI11154</strain>
    </source>
</reference>
<proteinExistence type="predicted"/>
<organism evidence="1 2">
    <name type="scientific">Ochrobactrum soli</name>
    <dbReference type="NCBI Taxonomy" id="2448455"/>
    <lineage>
        <taxon>Bacteria</taxon>
        <taxon>Pseudomonadati</taxon>
        <taxon>Pseudomonadota</taxon>
        <taxon>Alphaproteobacteria</taxon>
        <taxon>Hyphomicrobiales</taxon>
        <taxon>Brucellaceae</taxon>
        <taxon>Brucella/Ochrobactrum group</taxon>
        <taxon>Ochrobactrum</taxon>
    </lineage>
</organism>
<protein>
    <submittedName>
        <fullName evidence="1">Uncharacterized protein</fullName>
    </submittedName>
</protein>
<sequence length="42" mass="4543">MEMIVPIAITVSARYQFARGRAALALPAMLASITPKSEEQIP</sequence>
<dbReference type="Proteomes" id="UP000246073">
    <property type="component" value="Unassembled WGS sequence"/>
</dbReference>
<dbReference type="AlphaFoldDB" id="A0A2P9HPJ4"/>
<evidence type="ECO:0000313" key="1">
    <source>
        <dbReference type="EMBL" id="SPL66058.1"/>
    </source>
</evidence>
<dbReference type="RefSeq" id="WP_268967176.1">
    <property type="nucleotide sequence ID" value="NZ_JABFCY010000010.1"/>
</dbReference>
<gene>
    <name evidence="1" type="ORF">OHAE_1925</name>
</gene>
<name>A0A2P9HPJ4_9HYPH</name>
<dbReference type="EMBL" id="OOFM01000005">
    <property type="protein sequence ID" value="SPL66058.1"/>
    <property type="molecule type" value="Genomic_DNA"/>
</dbReference>
<accession>A0A2P9HPJ4</accession>
<evidence type="ECO:0000313" key="2">
    <source>
        <dbReference type="Proteomes" id="UP000246073"/>
    </source>
</evidence>